<comment type="caution">
    <text evidence="3">The sequence shown here is derived from an EMBL/GenBank/DDBJ whole genome shotgun (WGS) entry which is preliminary data.</text>
</comment>
<feature type="region of interest" description="Disordered" evidence="1">
    <location>
        <begin position="30"/>
        <end position="154"/>
    </location>
</feature>
<feature type="compositionally biased region" description="Polar residues" evidence="1">
    <location>
        <begin position="82"/>
        <end position="97"/>
    </location>
</feature>
<dbReference type="AlphaFoldDB" id="M7MW63"/>
<evidence type="ECO:0000313" key="4">
    <source>
        <dbReference type="Proteomes" id="UP000011910"/>
    </source>
</evidence>
<dbReference type="GO" id="GO:0098797">
    <property type="term" value="C:plasma membrane protein complex"/>
    <property type="evidence" value="ECO:0007669"/>
    <property type="project" value="TreeGrafter"/>
</dbReference>
<dbReference type="Gene3D" id="3.30.1150.10">
    <property type="match status" value="1"/>
</dbReference>
<dbReference type="OrthoDB" id="837968at2"/>
<dbReference type="GO" id="GO:0055085">
    <property type="term" value="P:transmembrane transport"/>
    <property type="evidence" value="ECO:0007669"/>
    <property type="project" value="InterPro"/>
</dbReference>
<sequence>MKKTIIQNWTKYFMGVCAVSGLMLFSSCDSDRRDASNDTAYTTEDQRTPVGDARTGTIDTVNTYDRTSNTELEQSDMDMATPRSQTGDSETSGTTPAQNTTQSVQQTNTDRQNQPADRRQQTSSTRQNAQTSQNQQAQQQDDLPQAERQNVTDRSEYDIQKLRLDFEEVNQQIRSTLRQYPGVGMRYTDDLEGADYSYGTYGIQYENLTDETARKQFQDLELRRSELHEQMRGQMDEKTGTYMAADEDAQPANGYNSLYEFIGQELQYPRNLRAEDIQGTLFVEFRVDENGQVSNPRVVESLDPSAIRLQNNELNPAPTQIQREVNQDEFKAIVSEMEEEVKEVILKTSGMWEPAKMNGQAVAEFVQLPIHFQSGPEDAAIED</sequence>
<dbReference type="SUPFAM" id="SSF74653">
    <property type="entry name" value="TolA/TonB C-terminal domain"/>
    <property type="match status" value="1"/>
</dbReference>
<dbReference type="InterPro" id="IPR051045">
    <property type="entry name" value="TonB-dependent_transducer"/>
</dbReference>
<name>M7MW63_9BACT</name>
<gene>
    <name evidence="3" type="ORF">ADICEAN_04198</name>
</gene>
<dbReference type="EMBL" id="AODQ01000211">
    <property type="protein sequence ID" value="EMR00678.1"/>
    <property type="molecule type" value="Genomic_DNA"/>
</dbReference>
<evidence type="ECO:0000259" key="2">
    <source>
        <dbReference type="Pfam" id="PF03544"/>
    </source>
</evidence>
<dbReference type="RefSeq" id="WP_009197573.1">
    <property type="nucleotide sequence ID" value="NZ_AODQ01000211.1"/>
</dbReference>
<dbReference type="Pfam" id="PF03544">
    <property type="entry name" value="TonB_C"/>
    <property type="match status" value="1"/>
</dbReference>
<proteinExistence type="predicted"/>
<feature type="compositionally biased region" description="Polar residues" evidence="1">
    <location>
        <begin position="57"/>
        <end position="72"/>
    </location>
</feature>
<reference evidence="3 4" key="1">
    <citation type="journal article" date="2013" name="Genome Announc.">
        <title>Draft Genome Sequence of Cesiribacter andamanensis Strain AMV16T, Isolated from a Soil Sample from a Mud Volcano in the Andaman Islands, India.</title>
        <authorList>
            <person name="Shivaji S."/>
            <person name="Ara S."/>
            <person name="Begum Z."/>
            <person name="Srinivas T.N."/>
            <person name="Singh A."/>
            <person name="Kumar Pinnaka A."/>
        </authorList>
    </citation>
    <scope>NUCLEOTIDE SEQUENCE [LARGE SCALE GENOMIC DNA]</scope>
    <source>
        <strain evidence="3 4">AMV16</strain>
    </source>
</reference>
<keyword evidence="4" id="KW-1185">Reference proteome</keyword>
<organism evidence="3 4">
    <name type="scientific">Cesiribacter andamanensis AMV16</name>
    <dbReference type="NCBI Taxonomy" id="1279009"/>
    <lineage>
        <taxon>Bacteria</taxon>
        <taxon>Pseudomonadati</taxon>
        <taxon>Bacteroidota</taxon>
        <taxon>Cytophagia</taxon>
        <taxon>Cytophagales</taxon>
        <taxon>Cesiribacteraceae</taxon>
        <taxon>Cesiribacter</taxon>
    </lineage>
</organism>
<dbReference type="PANTHER" id="PTHR33446:SF2">
    <property type="entry name" value="PROTEIN TONB"/>
    <property type="match status" value="1"/>
</dbReference>
<dbReference type="eggNOG" id="COG0810">
    <property type="taxonomic scope" value="Bacteria"/>
</dbReference>
<feature type="domain" description="TonB C-terminal" evidence="2">
    <location>
        <begin position="265"/>
        <end position="305"/>
    </location>
</feature>
<dbReference type="STRING" id="1279009.ADICEAN_04198"/>
<dbReference type="GO" id="GO:0031992">
    <property type="term" value="F:energy transducer activity"/>
    <property type="evidence" value="ECO:0007669"/>
    <property type="project" value="TreeGrafter"/>
</dbReference>
<dbReference type="Proteomes" id="UP000011910">
    <property type="component" value="Unassembled WGS sequence"/>
</dbReference>
<feature type="compositionally biased region" description="Low complexity" evidence="1">
    <location>
        <begin position="121"/>
        <end position="142"/>
    </location>
</feature>
<feature type="compositionally biased region" description="Low complexity" evidence="1">
    <location>
        <begin position="98"/>
        <end position="109"/>
    </location>
</feature>
<accession>M7MW63</accession>
<evidence type="ECO:0000256" key="1">
    <source>
        <dbReference type="SAM" id="MobiDB-lite"/>
    </source>
</evidence>
<dbReference type="PROSITE" id="PS51257">
    <property type="entry name" value="PROKAR_LIPOPROTEIN"/>
    <property type="match status" value="1"/>
</dbReference>
<dbReference type="InterPro" id="IPR037682">
    <property type="entry name" value="TonB_C"/>
</dbReference>
<dbReference type="PANTHER" id="PTHR33446">
    <property type="entry name" value="PROTEIN TONB-RELATED"/>
    <property type="match status" value="1"/>
</dbReference>
<protein>
    <submittedName>
        <fullName evidence="3">Gram-negative bacterial tonB protein</fullName>
    </submittedName>
</protein>
<evidence type="ECO:0000313" key="3">
    <source>
        <dbReference type="EMBL" id="EMR00678.1"/>
    </source>
</evidence>